<feature type="domain" description="ABC transmembrane type-1" evidence="9">
    <location>
        <begin position="32"/>
        <end position="324"/>
    </location>
</feature>
<feature type="domain" description="ABC transporter" evidence="8">
    <location>
        <begin position="358"/>
        <end position="592"/>
    </location>
</feature>
<dbReference type="Pfam" id="PF00005">
    <property type="entry name" value="ABC_tran"/>
    <property type="match status" value="1"/>
</dbReference>
<evidence type="ECO:0000313" key="10">
    <source>
        <dbReference type="EMBL" id="WGW13473.1"/>
    </source>
</evidence>
<evidence type="ECO:0000259" key="8">
    <source>
        <dbReference type="PROSITE" id="PS50893"/>
    </source>
</evidence>
<sequence>MMPKSRLKVSALRRTLTAIKPHLSGQKLMIGGGLAALFAEVLFRILEPWPVKIVVDAVTRSLGADLGAPGPAASLSLLLACGLAVVALTGARALSNYLSTVAFALVGSRVATDLRARVFRHVQGLSMRYHARSSRGDTVQRLIGDISRLQEVAVTAGLPLIANVVTLLAMSAVMFWLDPLLTVVLLVAALSFWLISHRSAGAITAAARSTRKGEGSLATTAQEALGAMRVVQAYGLEDAVSRRFSASNGITLTEGVKSRRLAAALERRTDVIVGIATAVVLTGGGWRVSTGEMTPGDLVIFMTYLKTAMKPMRDLAKYIGRIARASASGERVADLLDEAPDIEDRPDARAARNVRGRLTFEGVTAEYIDGQRVLDGLNLDIRPGQRIALVGPSGGGKSTLAALAIRLLDPAEGCVRLDGTDVRELTLSSLRGQVSIILQDSILFAESVRENIRFGRLDADDEQVERAAELAQAAGFIRDLEHGYDTVLGEGGDTLSGGQRQRIAVARALLRDAPIVILDEATSGLDPLAKGKVLAALSELTSTRTTLSITHDAVTALDSDLVVWIDGGRVLEQGRPQDLARRPGSLFAGWLADHDPAHRQMAEQP</sequence>
<dbReference type="RefSeq" id="WP_349640296.1">
    <property type="nucleotide sequence ID" value="NZ_CP090958.1"/>
</dbReference>
<feature type="transmembrane region" description="Helical" evidence="7">
    <location>
        <begin position="152"/>
        <end position="177"/>
    </location>
</feature>
<reference evidence="10 11" key="1">
    <citation type="submission" date="2023-05" db="EMBL/GenBank/DDBJ databases">
        <title>Lithophilousrod everest ZFBP1038 complete genpme.</title>
        <authorList>
            <person name="Tian M."/>
        </authorList>
    </citation>
    <scope>NUCLEOTIDE SEQUENCE [LARGE SCALE GENOMIC DNA]</scope>
    <source>
        <strain evidence="10 11">ZFBP1038</strain>
    </source>
</reference>
<organism evidence="10 11">
    <name type="scientific">Saxibacter everestensis</name>
    <dbReference type="NCBI Taxonomy" id="2909229"/>
    <lineage>
        <taxon>Bacteria</taxon>
        <taxon>Bacillati</taxon>
        <taxon>Actinomycetota</taxon>
        <taxon>Actinomycetes</taxon>
        <taxon>Micrococcales</taxon>
        <taxon>Brevibacteriaceae</taxon>
        <taxon>Saxibacter</taxon>
    </lineage>
</organism>
<proteinExistence type="predicted"/>
<evidence type="ECO:0000256" key="7">
    <source>
        <dbReference type="SAM" id="Phobius"/>
    </source>
</evidence>
<protein>
    <submittedName>
        <fullName evidence="10">ABC transporter ATP-binding protein</fullName>
    </submittedName>
</protein>
<evidence type="ECO:0000259" key="9">
    <source>
        <dbReference type="PROSITE" id="PS50929"/>
    </source>
</evidence>
<dbReference type="Proteomes" id="UP001209083">
    <property type="component" value="Chromosome"/>
</dbReference>
<evidence type="ECO:0000256" key="4">
    <source>
        <dbReference type="ARBA" id="ARBA00022840"/>
    </source>
</evidence>
<dbReference type="Gene3D" id="3.40.50.300">
    <property type="entry name" value="P-loop containing nucleotide triphosphate hydrolases"/>
    <property type="match status" value="1"/>
</dbReference>
<dbReference type="SMART" id="SM00382">
    <property type="entry name" value="AAA"/>
    <property type="match status" value="1"/>
</dbReference>
<dbReference type="InterPro" id="IPR003439">
    <property type="entry name" value="ABC_transporter-like_ATP-bd"/>
</dbReference>
<evidence type="ECO:0000256" key="3">
    <source>
        <dbReference type="ARBA" id="ARBA00022741"/>
    </source>
</evidence>
<dbReference type="GO" id="GO:0005524">
    <property type="term" value="F:ATP binding"/>
    <property type="evidence" value="ECO:0007669"/>
    <property type="project" value="UniProtKB-KW"/>
</dbReference>
<dbReference type="Pfam" id="PF00664">
    <property type="entry name" value="ABC_membrane"/>
    <property type="match status" value="1"/>
</dbReference>
<dbReference type="PROSITE" id="PS50929">
    <property type="entry name" value="ABC_TM1F"/>
    <property type="match status" value="1"/>
</dbReference>
<keyword evidence="4 10" id="KW-0067">ATP-binding</keyword>
<dbReference type="EMBL" id="CP090958">
    <property type="protein sequence ID" value="WGW13473.1"/>
    <property type="molecule type" value="Genomic_DNA"/>
</dbReference>
<evidence type="ECO:0000256" key="2">
    <source>
        <dbReference type="ARBA" id="ARBA00022692"/>
    </source>
</evidence>
<feature type="transmembrane region" description="Helical" evidence="7">
    <location>
        <begin position="183"/>
        <end position="207"/>
    </location>
</feature>
<evidence type="ECO:0000256" key="6">
    <source>
        <dbReference type="ARBA" id="ARBA00023136"/>
    </source>
</evidence>
<accession>A0ABY8QX17</accession>
<name>A0ABY8QX17_9MICO</name>
<evidence type="ECO:0000313" key="11">
    <source>
        <dbReference type="Proteomes" id="UP001209083"/>
    </source>
</evidence>
<dbReference type="SUPFAM" id="SSF90123">
    <property type="entry name" value="ABC transporter transmembrane region"/>
    <property type="match status" value="1"/>
</dbReference>
<dbReference type="InterPro" id="IPR027417">
    <property type="entry name" value="P-loop_NTPase"/>
</dbReference>
<dbReference type="InterPro" id="IPR017871">
    <property type="entry name" value="ABC_transporter-like_CS"/>
</dbReference>
<keyword evidence="5 7" id="KW-1133">Transmembrane helix</keyword>
<feature type="transmembrane region" description="Helical" evidence="7">
    <location>
        <begin position="28"/>
        <end position="46"/>
    </location>
</feature>
<feature type="transmembrane region" description="Helical" evidence="7">
    <location>
        <begin position="66"/>
        <end position="88"/>
    </location>
</feature>
<keyword evidence="3" id="KW-0547">Nucleotide-binding</keyword>
<dbReference type="InterPro" id="IPR036640">
    <property type="entry name" value="ABC1_TM_sf"/>
</dbReference>
<dbReference type="InterPro" id="IPR011527">
    <property type="entry name" value="ABC1_TM_dom"/>
</dbReference>
<dbReference type="PROSITE" id="PS50893">
    <property type="entry name" value="ABC_TRANSPORTER_2"/>
    <property type="match status" value="1"/>
</dbReference>
<keyword evidence="6 7" id="KW-0472">Membrane</keyword>
<evidence type="ECO:0000256" key="5">
    <source>
        <dbReference type="ARBA" id="ARBA00022989"/>
    </source>
</evidence>
<keyword evidence="2 7" id="KW-0812">Transmembrane</keyword>
<dbReference type="CDD" id="cd18564">
    <property type="entry name" value="ABC_6TM_exporter_like"/>
    <property type="match status" value="1"/>
</dbReference>
<dbReference type="PANTHER" id="PTHR24221">
    <property type="entry name" value="ATP-BINDING CASSETTE SUB-FAMILY B"/>
    <property type="match status" value="1"/>
</dbReference>
<dbReference type="PROSITE" id="PS00211">
    <property type="entry name" value="ABC_TRANSPORTER_1"/>
    <property type="match status" value="1"/>
</dbReference>
<evidence type="ECO:0000256" key="1">
    <source>
        <dbReference type="ARBA" id="ARBA00004651"/>
    </source>
</evidence>
<dbReference type="InterPro" id="IPR003593">
    <property type="entry name" value="AAA+_ATPase"/>
</dbReference>
<dbReference type="PANTHER" id="PTHR24221:SF468">
    <property type="entry name" value="ABC TRANSPORTER"/>
    <property type="match status" value="1"/>
</dbReference>
<keyword evidence="11" id="KW-1185">Reference proteome</keyword>
<gene>
    <name evidence="10" type="ORF">LWF01_06875</name>
</gene>
<comment type="subcellular location">
    <subcellularLocation>
        <location evidence="1">Cell membrane</location>
        <topology evidence="1">Multi-pass membrane protein</topology>
    </subcellularLocation>
</comment>
<dbReference type="Gene3D" id="1.20.1560.10">
    <property type="entry name" value="ABC transporter type 1, transmembrane domain"/>
    <property type="match status" value="1"/>
</dbReference>
<dbReference type="SUPFAM" id="SSF52540">
    <property type="entry name" value="P-loop containing nucleoside triphosphate hydrolases"/>
    <property type="match status" value="1"/>
</dbReference>
<dbReference type="InterPro" id="IPR039421">
    <property type="entry name" value="Type_1_exporter"/>
</dbReference>